<name>A0A8J7SHH1_9RHOB</name>
<evidence type="ECO:0000313" key="5">
    <source>
        <dbReference type="EMBL" id="MBK0399695.1"/>
    </source>
</evidence>
<evidence type="ECO:0000313" key="6">
    <source>
        <dbReference type="Proteomes" id="UP000655420"/>
    </source>
</evidence>
<dbReference type="Pfam" id="PF01638">
    <property type="entry name" value="HxlR"/>
    <property type="match status" value="1"/>
</dbReference>
<dbReference type="Proteomes" id="UP000655420">
    <property type="component" value="Unassembled WGS sequence"/>
</dbReference>
<evidence type="ECO:0000256" key="2">
    <source>
        <dbReference type="ARBA" id="ARBA00023125"/>
    </source>
</evidence>
<keyword evidence="3" id="KW-0804">Transcription</keyword>
<evidence type="ECO:0000259" key="4">
    <source>
        <dbReference type="PROSITE" id="PS51118"/>
    </source>
</evidence>
<accession>A0A8J7SHH1</accession>
<reference evidence="5" key="1">
    <citation type="submission" date="2020-12" db="EMBL/GenBank/DDBJ databases">
        <title>Bacterial taxonomy.</title>
        <authorList>
            <person name="Pan X."/>
        </authorList>
    </citation>
    <scope>NUCLEOTIDE SEQUENCE</scope>
    <source>
        <strain evidence="5">M0105</strain>
    </source>
</reference>
<dbReference type="GO" id="GO:0003677">
    <property type="term" value="F:DNA binding"/>
    <property type="evidence" value="ECO:0007669"/>
    <property type="project" value="UniProtKB-KW"/>
</dbReference>
<dbReference type="InterPro" id="IPR036390">
    <property type="entry name" value="WH_DNA-bd_sf"/>
</dbReference>
<dbReference type="PANTHER" id="PTHR33204:SF18">
    <property type="entry name" value="TRANSCRIPTIONAL REGULATORY PROTEIN"/>
    <property type="match status" value="1"/>
</dbReference>
<dbReference type="SUPFAM" id="SSF46785">
    <property type="entry name" value="Winged helix' DNA-binding domain"/>
    <property type="match status" value="1"/>
</dbReference>
<dbReference type="AlphaFoldDB" id="A0A8J7SHH1"/>
<evidence type="ECO:0000256" key="1">
    <source>
        <dbReference type="ARBA" id="ARBA00023015"/>
    </source>
</evidence>
<sequence length="110" mass="12678">MADVEQSDISAMADAVRQIGDSWTLLIIWAALHGVTRFDTFQRRLGVARNILSNRLARLVDEGILEKRPVHAGARRLEYRITPKGMALRPVLEWIEDWGAKNRRSHPHRR</sequence>
<dbReference type="RefSeq" id="WP_200609889.1">
    <property type="nucleotide sequence ID" value="NZ_JAEHHL010000006.1"/>
</dbReference>
<proteinExistence type="predicted"/>
<comment type="caution">
    <text evidence="5">The sequence shown here is derived from an EMBL/GenBank/DDBJ whole genome shotgun (WGS) entry which is preliminary data.</text>
</comment>
<feature type="domain" description="HTH hxlR-type" evidence="4">
    <location>
        <begin position="10"/>
        <end position="107"/>
    </location>
</feature>
<organism evidence="5 6">
    <name type="scientific">Thermohalobaculum xanthum</name>
    <dbReference type="NCBI Taxonomy" id="2753746"/>
    <lineage>
        <taxon>Bacteria</taxon>
        <taxon>Pseudomonadati</taxon>
        <taxon>Pseudomonadota</taxon>
        <taxon>Alphaproteobacteria</taxon>
        <taxon>Rhodobacterales</taxon>
        <taxon>Paracoccaceae</taxon>
        <taxon>Thermohalobaculum</taxon>
    </lineage>
</organism>
<gene>
    <name evidence="5" type="ORF">H0I76_10870</name>
</gene>
<keyword evidence="1" id="KW-0805">Transcription regulation</keyword>
<keyword evidence="2" id="KW-0238">DNA-binding</keyword>
<keyword evidence="6" id="KW-1185">Reference proteome</keyword>
<dbReference type="InterPro" id="IPR036388">
    <property type="entry name" value="WH-like_DNA-bd_sf"/>
</dbReference>
<dbReference type="PANTHER" id="PTHR33204">
    <property type="entry name" value="TRANSCRIPTIONAL REGULATOR, MARR FAMILY"/>
    <property type="match status" value="1"/>
</dbReference>
<dbReference type="Gene3D" id="1.10.10.10">
    <property type="entry name" value="Winged helix-like DNA-binding domain superfamily/Winged helix DNA-binding domain"/>
    <property type="match status" value="1"/>
</dbReference>
<dbReference type="InterPro" id="IPR002577">
    <property type="entry name" value="HTH_HxlR"/>
</dbReference>
<evidence type="ECO:0000256" key="3">
    <source>
        <dbReference type="ARBA" id="ARBA00023163"/>
    </source>
</evidence>
<dbReference type="PROSITE" id="PS51118">
    <property type="entry name" value="HTH_HXLR"/>
    <property type="match status" value="1"/>
</dbReference>
<dbReference type="EMBL" id="JAEHHL010000006">
    <property type="protein sequence ID" value="MBK0399695.1"/>
    <property type="molecule type" value="Genomic_DNA"/>
</dbReference>
<protein>
    <submittedName>
        <fullName evidence="5">Helix-turn-helix transcriptional regulator</fullName>
    </submittedName>
</protein>